<keyword evidence="3" id="KW-1185">Reference proteome</keyword>
<reference evidence="2" key="1">
    <citation type="journal article" date="2021" name="Front. Microbiol.">
        <title>Comprehensive Comparative Genomics and Phenotyping of Methylobacterium Species.</title>
        <authorList>
            <person name="Alessa O."/>
            <person name="Ogura Y."/>
            <person name="Fujitani Y."/>
            <person name="Takami H."/>
            <person name="Hayashi T."/>
            <person name="Sahin N."/>
            <person name="Tani A."/>
        </authorList>
    </citation>
    <scope>NUCLEOTIDE SEQUENCE</scope>
    <source>
        <strain evidence="2">DSM 17168</strain>
    </source>
</reference>
<dbReference type="InterPro" id="IPR030395">
    <property type="entry name" value="GP_PDE_dom"/>
</dbReference>
<name>A0ABQ4SGC2_9HYPH</name>
<proteinExistence type="predicted"/>
<evidence type="ECO:0000259" key="1">
    <source>
        <dbReference type="PROSITE" id="PS51704"/>
    </source>
</evidence>
<feature type="domain" description="GP-PDE" evidence="1">
    <location>
        <begin position="16"/>
        <end position="256"/>
    </location>
</feature>
<dbReference type="EMBL" id="BPQQ01000048">
    <property type="protein sequence ID" value="GJE02137.1"/>
    <property type="molecule type" value="Genomic_DNA"/>
</dbReference>
<dbReference type="Proteomes" id="UP001055153">
    <property type="component" value="Unassembled WGS sequence"/>
</dbReference>
<dbReference type="Pfam" id="PF03009">
    <property type="entry name" value="GDPD"/>
    <property type="match status" value="1"/>
</dbReference>
<accession>A0ABQ4SGC2</accession>
<comment type="caution">
    <text evidence="2">The sequence shown here is derived from an EMBL/GenBank/DDBJ whole genome shotgun (WGS) entry which is preliminary data.</text>
</comment>
<dbReference type="RefSeq" id="WP_373324774.1">
    <property type="nucleotide sequence ID" value="NZ_BPQQ01000048.1"/>
</dbReference>
<protein>
    <recommendedName>
        <fullName evidence="1">GP-PDE domain-containing protein</fullName>
    </recommendedName>
</protein>
<dbReference type="SUPFAM" id="SSF51695">
    <property type="entry name" value="PLC-like phosphodiesterases"/>
    <property type="match status" value="1"/>
</dbReference>
<dbReference type="Gene3D" id="3.20.20.190">
    <property type="entry name" value="Phosphatidylinositol (PI) phosphodiesterase"/>
    <property type="match status" value="1"/>
</dbReference>
<dbReference type="InterPro" id="IPR017946">
    <property type="entry name" value="PLC-like_Pdiesterase_TIM-brl"/>
</dbReference>
<gene>
    <name evidence="2" type="ORF">GMJLKIPL_4081</name>
</gene>
<dbReference type="PANTHER" id="PTHR46211:SF1">
    <property type="entry name" value="GLYCEROPHOSPHODIESTER PHOSPHODIESTERASE, CYTOPLASMIC"/>
    <property type="match status" value="1"/>
</dbReference>
<evidence type="ECO:0000313" key="3">
    <source>
        <dbReference type="Proteomes" id="UP001055153"/>
    </source>
</evidence>
<dbReference type="PROSITE" id="PS51704">
    <property type="entry name" value="GP_PDE"/>
    <property type="match status" value="1"/>
</dbReference>
<reference evidence="2" key="2">
    <citation type="submission" date="2021-08" db="EMBL/GenBank/DDBJ databases">
        <authorList>
            <person name="Tani A."/>
            <person name="Ola A."/>
            <person name="Ogura Y."/>
            <person name="Katsura K."/>
            <person name="Hayashi T."/>
        </authorList>
    </citation>
    <scope>NUCLEOTIDE SEQUENCE</scope>
    <source>
        <strain evidence="2">DSM 17168</strain>
    </source>
</reference>
<organism evidence="2 3">
    <name type="scientific">Methylobacterium isbiliense</name>
    <dbReference type="NCBI Taxonomy" id="315478"/>
    <lineage>
        <taxon>Bacteria</taxon>
        <taxon>Pseudomonadati</taxon>
        <taxon>Pseudomonadota</taxon>
        <taxon>Alphaproteobacteria</taxon>
        <taxon>Hyphomicrobiales</taxon>
        <taxon>Methylobacteriaceae</taxon>
        <taxon>Methylobacterium</taxon>
    </lineage>
</organism>
<sequence>MSPAMDAPNAPGWLTARPIAHRGLHDRAAGLPENTIGAAEAAIARGYAIECDVQLSADGEAMVFHDEGLGRLTGESGRVRERRADDLRRLAVAGSPERVPTLPEFLSVIAGRTPLVVEVKSRHDGDLALARRTAAVVAAYAGPVALKSFDPAIVAALADLAPGLPRGIVAESRQDDPAYAGLTSEARHALAHLLHFAESRPDFLSWRVDDLPNAATYLARLLGRRPVMTWTVRTPDQAERARRHADQMVFEGFRPD</sequence>
<evidence type="ECO:0000313" key="2">
    <source>
        <dbReference type="EMBL" id="GJE02137.1"/>
    </source>
</evidence>
<dbReference type="PANTHER" id="PTHR46211">
    <property type="entry name" value="GLYCEROPHOSPHORYL DIESTER PHOSPHODIESTERASE"/>
    <property type="match status" value="1"/>
</dbReference>